<feature type="domain" description="4Fe-4S ferredoxin-type" evidence="5">
    <location>
        <begin position="81"/>
        <end position="110"/>
    </location>
</feature>
<dbReference type="SUPFAM" id="SSF54862">
    <property type="entry name" value="4Fe-4S ferredoxins"/>
    <property type="match status" value="1"/>
</dbReference>
<feature type="domain" description="4Fe-4S ferredoxin-type" evidence="5">
    <location>
        <begin position="4"/>
        <end position="33"/>
    </location>
</feature>
<keyword evidence="1" id="KW-0004">4Fe-4S</keyword>
<evidence type="ECO:0000313" key="7">
    <source>
        <dbReference type="Proteomes" id="UP000478463"/>
    </source>
</evidence>
<dbReference type="Gene3D" id="3.30.70.20">
    <property type="match status" value="2"/>
</dbReference>
<reference evidence="6 7" key="1">
    <citation type="submission" date="2020-10" db="EMBL/GenBank/DDBJ databases">
        <title>Eggerthella sp. nov., isolated from human feces.</title>
        <authorList>
            <person name="Yajun G."/>
        </authorList>
    </citation>
    <scope>NUCLEOTIDE SEQUENCE [LARGE SCALE GENOMIC DNA]</scope>
    <source>
        <strain evidence="6 7">HF-1101</strain>
    </source>
</reference>
<dbReference type="KEGG" id="egd:GS424_005405"/>
<dbReference type="Pfam" id="PF13247">
    <property type="entry name" value="Fer4_11"/>
    <property type="match status" value="2"/>
</dbReference>
<dbReference type="InterPro" id="IPR017896">
    <property type="entry name" value="4Fe4S_Fe-S-bd"/>
</dbReference>
<dbReference type="GO" id="GO:0051539">
    <property type="term" value="F:4 iron, 4 sulfur cluster binding"/>
    <property type="evidence" value="ECO:0007669"/>
    <property type="project" value="UniProtKB-KW"/>
</dbReference>
<dbReference type="PANTHER" id="PTHR43177:SF3">
    <property type="entry name" value="PROTEIN NRFC HOMOLOG"/>
    <property type="match status" value="1"/>
</dbReference>
<accession>A0A6L7IYV3</accession>
<keyword evidence="4" id="KW-0411">Iron-sulfur</keyword>
<evidence type="ECO:0000259" key="5">
    <source>
        <dbReference type="PROSITE" id="PS51379"/>
    </source>
</evidence>
<evidence type="ECO:0000313" key="6">
    <source>
        <dbReference type="EMBL" id="QOS69284.1"/>
    </source>
</evidence>
<evidence type="ECO:0000256" key="3">
    <source>
        <dbReference type="ARBA" id="ARBA00023004"/>
    </source>
</evidence>
<keyword evidence="2" id="KW-0479">Metal-binding</keyword>
<dbReference type="RefSeq" id="WP_160943086.1">
    <property type="nucleotide sequence ID" value="NZ_CP063310.1"/>
</dbReference>
<dbReference type="InterPro" id="IPR017900">
    <property type="entry name" value="4Fe4S_Fe_S_CS"/>
</dbReference>
<protein>
    <submittedName>
        <fullName evidence="6">4Fe-4S dicluster domain-containing protein</fullName>
    </submittedName>
</protein>
<dbReference type="GO" id="GO:0046872">
    <property type="term" value="F:metal ion binding"/>
    <property type="evidence" value="ECO:0007669"/>
    <property type="project" value="UniProtKB-KW"/>
</dbReference>
<evidence type="ECO:0000256" key="4">
    <source>
        <dbReference type="ARBA" id="ARBA00023014"/>
    </source>
</evidence>
<keyword evidence="3" id="KW-0408">Iron</keyword>
<dbReference type="PANTHER" id="PTHR43177">
    <property type="entry name" value="PROTEIN NRFC"/>
    <property type="match status" value="1"/>
</dbReference>
<organism evidence="6 7">
    <name type="scientific">Eggerthella guodeyinii</name>
    <dbReference type="NCBI Taxonomy" id="2690837"/>
    <lineage>
        <taxon>Bacteria</taxon>
        <taxon>Bacillati</taxon>
        <taxon>Actinomycetota</taxon>
        <taxon>Coriobacteriia</taxon>
        <taxon>Eggerthellales</taxon>
        <taxon>Eggerthellaceae</taxon>
        <taxon>Eggerthella</taxon>
    </lineage>
</organism>
<proteinExistence type="predicted"/>
<dbReference type="InterPro" id="IPR050954">
    <property type="entry name" value="ET_IronSulfur_Cluster-Binding"/>
</dbReference>
<dbReference type="CDD" id="cd10551">
    <property type="entry name" value="PsrB"/>
    <property type="match status" value="1"/>
</dbReference>
<dbReference type="PROSITE" id="PS00198">
    <property type="entry name" value="4FE4S_FER_1"/>
    <property type="match status" value="1"/>
</dbReference>
<dbReference type="AlphaFoldDB" id="A0A6L7IYV3"/>
<evidence type="ECO:0000256" key="2">
    <source>
        <dbReference type="ARBA" id="ARBA00022723"/>
    </source>
</evidence>
<dbReference type="Pfam" id="PF12800">
    <property type="entry name" value="Fer4_4"/>
    <property type="match status" value="1"/>
</dbReference>
<dbReference type="EMBL" id="CP063310">
    <property type="protein sequence ID" value="QOS69284.1"/>
    <property type="molecule type" value="Genomic_DNA"/>
</dbReference>
<dbReference type="PROSITE" id="PS51379">
    <property type="entry name" value="4FE4S_FER_2"/>
    <property type="match status" value="2"/>
</dbReference>
<name>A0A6L7IYV3_9ACTN</name>
<sequence>MTKYGMVIDLTRCTGCQTCVVTCQMNNNQRPGVHWSTVDTIEQGEWPDGDRFALPHACMHCDDAPCVHVCPTAASSQRADGIVTVNYDACLACGACVMVCPYEARTISFKDDWYFGAAEAAPYESYGTPHSDVAEKCIFCAERVDEGGLPHCVEACPMAARVFGDVDDPSSEVSAYIKDNNAENLRGTSLYYVKGDHDFSLREALMTNVSNVPNIVASEAEPAGPQGEFQGPNAAVIGVGAVAVAAVAAGAGFAAGNVRGKKHAASTVEGKEGE</sequence>
<gene>
    <name evidence="6" type="ORF">GS424_005405</name>
</gene>
<dbReference type="Proteomes" id="UP000478463">
    <property type="component" value="Chromosome"/>
</dbReference>
<evidence type="ECO:0000256" key="1">
    <source>
        <dbReference type="ARBA" id="ARBA00022485"/>
    </source>
</evidence>